<reference evidence="2" key="1">
    <citation type="journal article" date="2017" name="Nat. Ecol. Evol.">
        <title>Genome expansion and lineage-specific genetic innovations in the forest pathogenic fungi Armillaria.</title>
        <authorList>
            <person name="Sipos G."/>
            <person name="Prasanna A.N."/>
            <person name="Walter M.C."/>
            <person name="O'Connor E."/>
            <person name="Balint B."/>
            <person name="Krizsan K."/>
            <person name="Kiss B."/>
            <person name="Hess J."/>
            <person name="Varga T."/>
            <person name="Slot J."/>
            <person name="Riley R."/>
            <person name="Boka B."/>
            <person name="Rigling D."/>
            <person name="Barry K."/>
            <person name="Lee J."/>
            <person name="Mihaltcheva S."/>
            <person name="LaButti K."/>
            <person name="Lipzen A."/>
            <person name="Waldron R."/>
            <person name="Moloney N.M."/>
            <person name="Sperisen C."/>
            <person name="Kredics L."/>
            <person name="Vagvoelgyi C."/>
            <person name="Patrignani A."/>
            <person name="Fitzpatrick D."/>
            <person name="Nagy I."/>
            <person name="Doyle S."/>
            <person name="Anderson J.B."/>
            <person name="Grigoriev I.V."/>
            <person name="Gueldener U."/>
            <person name="Muensterkoetter M."/>
            <person name="Nagy L.G."/>
        </authorList>
    </citation>
    <scope>NUCLEOTIDE SEQUENCE [LARGE SCALE GENOMIC DNA]</scope>
    <source>
        <strain evidence="2">28-4</strain>
    </source>
</reference>
<proteinExistence type="predicted"/>
<evidence type="ECO:0000313" key="1">
    <source>
        <dbReference type="EMBL" id="PBK65276.1"/>
    </source>
</evidence>
<gene>
    <name evidence="1" type="ORF">ARMSODRAFT_1052757</name>
</gene>
<sequence length="233" mass="26620">MSDEEVHTILCDGSCQVSVPAPGFALVFLGGDEVVDVETQTFPTTVQTRTANTVTVQGTSCSGDSRHIEQDRCLHCRAIRRNLVCLYTWIVASKRVPLVTRAVYQQFQAYMAAKSTSNQDPECTLHKKFLGITVRHYHTDECWLYYNLERSGRFLRCHGLEYQLDYLWVEVQNFRSDRVTNREDFHGTVIEQLESIESRMSPACEEDDLPETTRNLLASRSGGTKWTKSLAKR</sequence>
<dbReference type="Proteomes" id="UP000218334">
    <property type="component" value="Unassembled WGS sequence"/>
</dbReference>
<evidence type="ECO:0000313" key="2">
    <source>
        <dbReference type="Proteomes" id="UP000218334"/>
    </source>
</evidence>
<protein>
    <submittedName>
        <fullName evidence="1">Uncharacterized protein</fullName>
    </submittedName>
</protein>
<dbReference type="EMBL" id="KZ293446">
    <property type="protein sequence ID" value="PBK65276.1"/>
    <property type="molecule type" value="Genomic_DNA"/>
</dbReference>
<keyword evidence="2" id="KW-1185">Reference proteome</keyword>
<organism evidence="1 2">
    <name type="scientific">Armillaria solidipes</name>
    <dbReference type="NCBI Taxonomy" id="1076256"/>
    <lineage>
        <taxon>Eukaryota</taxon>
        <taxon>Fungi</taxon>
        <taxon>Dikarya</taxon>
        <taxon>Basidiomycota</taxon>
        <taxon>Agaricomycotina</taxon>
        <taxon>Agaricomycetes</taxon>
        <taxon>Agaricomycetidae</taxon>
        <taxon>Agaricales</taxon>
        <taxon>Marasmiineae</taxon>
        <taxon>Physalacriaceae</taxon>
        <taxon>Armillaria</taxon>
    </lineage>
</organism>
<name>A0A2H3BQB7_9AGAR</name>
<dbReference type="AlphaFoldDB" id="A0A2H3BQB7"/>
<accession>A0A2H3BQB7</accession>